<dbReference type="OrthoDB" id="19908at2759"/>
<dbReference type="PROSITE" id="PS51733">
    <property type="entry name" value="BPL_LPL_CATALYTIC"/>
    <property type="match status" value="1"/>
</dbReference>
<organism evidence="3 5">
    <name type="scientific">Puccinia coronata f. sp. avenae</name>
    <dbReference type="NCBI Taxonomy" id="200324"/>
    <lineage>
        <taxon>Eukaryota</taxon>
        <taxon>Fungi</taxon>
        <taxon>Dikarya</taxon>
        <taxon>Basidiomycota</taxon>
        <taxon>Pucciniomycotina</taxon>
        <taxon>Pucciniomycetes</taxon>
        <taxon>Pucciniales</taxon>
        <taxon>Pucciniaceae</taxon>
        <taxon>Puccinia</taxon>
    </lineage>
</organism>
<dbReference type="GO" id="GO:0009249">
    <property type="term" value="P:protein lipoylation"/>
    <property type="evidence" value="ECO:0007669"/>
    <property type="project" value="InterPro"/>
</dbReference>
<name>A0A2N5U8C9_9BASI</name>
<evidence type="ECO:0000259" key="1">
    <source>
        <dbReference type="PROSITE" id="PS51733"/>
    </source>
</evidence>
<dbReference type="PANTHER" id="PTHR10993">
    <property type="entry name" value="OCTANOYLTRANSFERASE"/>
    <property type="match status" value="1"/>
</dbReference>
<reference evidence="5 6" key="1">
    <citation type="submission" date="2017-11" db="EMBL/GenBank/DDBJ databases">
        <title>De novo assembly and phasing of dikaryotic genomes from two isolates of Puccinia coronata f. sp. avenae, the causal agent of oat crown rust.</title>
        <authorList>
            <person name="Miller M.E."/>
            <person name="Zhang Y."/>
            <person name="Omidvar V."/>
            <person name="Sperschneider J."/>
            <person name="Schwessinger B."/>
            <person name="Raley C."/>
            <person name="Palmer J.M."/>
            <person name="Garnica D."/>
            <person name="Upadhyaya N."/>
            <person name="Rathjen J."/>
            <person name="Taylor J.M."/>
            <person name="Park R.F."/>
            <person name="Dodds P.N."/>
            <person name="Hirsch C.D."/>
            <person name="Kianian S.F."/>
            <person name="Figueroa M."/>
        </authorList>
    </citation>
    <scope>NUCLEOTIDE SEQUENCE [LARGE SCALE GENOMIC DNA]</scope>
    <source>
        <strain evidence="3">12NC29</strain>
        <strain evidence="2">12SD80</strain>
    </source>
</reference>
<dbReference type="STRING" id="200324.A0A2N5U8C9"/>
<evidence type="ECO:0000313" key="5">
    <source>
        <dbReference type="Proteomes" id="UP000235388"/>
    </source>
</evidence>
<dbReference type="AlphaFoldDB" id="A0A2N5U8C9"/>
<dbReference type="PANTHER" id="PTHR10993:SF7">
    <property type="entry name" value="LIPOYLTRANSFERASE 2, MITOCHONDRIAL-RELATED"/>
    <property type="match status" value="1"/>
</dbReference>
<evidence type="ECO:0000313" key="4">
    <source>
        <dbReference type="EMBL" id="PLW40243.1"/>
    </source>
</evidence>
<gene>
    <name evidence="3" type="ORF">PCANC_16364</name>
    <name evidence="4" type="ORF">PCASD_08551</name>
    <name evidence="2" type="ORF">PCASD_25170</name>
</gene>
<proteinExistence type="predicted"/>
<dbReference type="SUPFAM" id="SSF55681">
    <property type="entry name" value="Class II aaRS and biotin synthetases"/>
    <property type="match status" value="1"/>
</dbReference>
<dbReference type="InterPro" id="IPR020605">
    <property type="entry name" value="Octanoyltransferase_CS"/>
</dbReference>
<accession>A0A2N5U8C9</accession>
<dbReference type="PROSITE" id="PS01313">
    <property type="entry name" value="LIPB"/>
    <property type="match status" value="1"/>
</dbReference>
<comment type="caution">
    <text evidence="3">The sequence shown here is derived from an EMBL/GenBank/DDBJ whole genome shotgun (WGS) entry which is preliminary data.</text>
</comment>
<dbReference type="Gene3D" id="3.30.930.10">
    <property type="entry name" value="Bira Bifunctional Protein, Domain 2"/>
    <property type="match status" value="1"/>
</dbReference>
<dbReference type="EMBL" id="PGCI01001162">
    <property type="protein sequence ID" value="PLW07070.1"/>
    <property type="molecule type" value="Genomic_DNA"/>
</dbReference>
<sequence length="205" mass="23385">MLPPHLYAPIKPPLMGQAFRNINRLLNQSSSFHHNPHPSSVARPIIWTYLKNPVKYHNGYQFQNSLVQHKINHPNAPDWLILLQHQPVYTTGRRQLSDDRLQLEQSRLATVNPMADFYLTKRGGQTTYHGPGQLVAYPILNLSLVNMDTRAYVDFLMTLLRQILVHPTLPKPIISLDPAQDPELPVGIFIGSQWCKIASVGIQFK</sequence>
<evidence type="ECO:0000313" key="2">
    <source>
        <dbReference type="EMBL" id="PLW07070.1"/>
    </source>
</evidence>
<dbReference type="GO" id="GO:0033819">
    <property type="term" value="F:lipoyl(octanoyl) transferase activity"/>
    <property type="evidence" value="ECO:0007669"/>
    <property type="project" value="InterPro"/>
</dbReference>
<dbReference type="EMBL" id="PGCJ01000287">
    <property type="protein sequence ID" value="PLW33997.1"/>
    <property type="molecule type" value="Genomic_DNA"/>
</dbReference>
<dbReference type="InterPro" id="IPR004143">
    <property type="entry name" value="BPL_LPL_catalytic"/>
</dbReference>
<keyword evidence="5" id="KW-1185">Reference proteome</keyword>
<protein>
    <recommendedName>
        <fullName evidence="1">BPL/LPL catalytic domain-containing protein</fullName>
    </recommendedName>
</protein>
<evidence type="ECO:0000313" key="6">
    <source>
        <dbReference type="Proteomes" id="UP000235392"/>
    </source>
</evidence>
<dbReference type="Proteomes" id="UP000235392">
    <property type="component" value="Unassembled WGS sequence"/>
</dbReference>
<evidence type="ECO:0000313" key="3">
    <source>
        <dbReference type="EMBL" id="PLW33997.1"/>
    </source>
</evidence>
<dbReference type="Proteomes" id="UP000235388">
    <property type="component" value="Unassembled WGS sequence"/>
</dbReference>
<feature type="domain" description="BPL/LPL catalytic" evidence="1">
    <location>
        <begin position="74"/>
        <end position="205"/>
    </location>
</feature>
<dbReference type="Pfam" id="PF21948">
    <property type="entry name" value="LplA-B_cat"/>
    <property type="match status" value="1"/>
</dbReference>
<dbReference type="EMBL" id="PGCI01000104">
    <property type="protein sequence ID" value="PLW40243.1"/>
    <property type="molecule type" value="Genomic_DNA"/>
</dbReference>
<dbReference type="InterPro" id="IPR045864">
    <property type="entry name" value="aa-tRNA-synth_II/BPL/LPL"/>
</dbReference>